<organism evidence="3 5">
    <name type="scientific">Heyndrickxia sporothermodurans</name>
    <dbReference type="NCBI Taxonomy" id="46224"/>
    <lineage>
        <taxon>Bacteria</taxon>
        <taxon>Bacillati</taxon>
        <taxon>Bacillota</taxon>
        <taxon>Bacilli</taxon>
        <taxon>Bacillales</taxon>
        <taxon>Bacillaceae</taxon>
        <taxon>Heyndrickxia</taxon>
    </lineage>
</organism>
<dbReference type="Proteomes" id="UP000595512">
    <property type="component" value="Chromosome"/>
</dbReference>
<dbReference type="Gene3D" id="6.10.30.10">
    <property type="match status" value="1"/>
</dbReference>
<dbReference type="OrthoDB" id="9785144at2"/>
<feature type="domain" description="ChsH2 C-terminal OB-fold" evidence="1">
    <location>
        <begin position="60"/>
        <end position="124"/>
    </location>
</feature>
<dbReference type="Proteomes" id="UP000075666">
    <property type="component" value="Unassembled WGS sequence"/>
</dbReference>
<reference evidence="4 6" key="2">
    <citation type="submission" date="2020-12" db="EMBL/GenBank/DDBJ databases">
        <title>Taxonomic evaluation of the Bacillus sporothermodurans group of bacteria based on whole genome sequences.</title>
        <authorList>
            <person name="Fiedler G."/>
            <person name="Herbstmann A.-D."/>
            <person name="Doll E."/>
            <person name="Wenning M."/>
            <person name="Brinks E."/>
            <person name="Kabisch J."/>
            <person name="Breitenwieser F."/>
            <person name="Lappann M."/>
            <person name="Boehnlein C."/>
            <person name="Franz C."/>
        </authorList>
    </citation>
    <scope>NUCLEOTIDE SEQUENCE [LARGE SCALE GENOMIC DNA]</scope>
    <source>
        <strain evidence="4 6">DSM 10599</strain>
    </source>
</reference>
<evidence type="ECO:0000313" key="6">
    <source>
        <dbReference type="Proteomes" id="UP000595512"/>
    </source>
</evidence>
<dbReference type="PANTHER" id="PTHR34075:SF5">
    <property type="entry name" value="BLR3430 PROTEIN"/>
    <property type="match status" value="1"/>
</dbReference>
<dbReference type="InterPro" id="IPR052513">
    <property type="entry name" value="Thioester_dehydratase-like"/>
</dbReference>
<dbReference type="EMBL" id="CP066701">
    <property type="protein sequence ID" value="QQX24923.1"/>
    <property type="molecule type" value="Genomic_DNA"/>
</dbReference>
<dbReference type="InterPro" id="IPR002878">
    <property type="entry name" value="ChsH2_C"/>
</dbReference>
<reference evidence="3 5" key="1">
    <citation type="submission" date="2016-01" db="EMBL/GenBank/DDBJ databases">
        <title>Genome Sequences of Twelve Sporeforming Bacillus Species Isolated from Foods.</title>
        <authorList>
            <person name="Berendsen E.M."/>
            <person name="Wells-Bennik M.H."/>
            <person name="Krawcyk A.O."/>
            <person name="De Jong A."/>
            <person name="Holsappel S."/>
            <person name="Eijlander R.T."/>
            <person name="Kuipers O.P."/>
        </authorList>
    </citation>
    <scope>NUCLEOTIDE SEQUENCE [LARGE SCALE GENOMIC DNA]</scope>
    <source>
        <strain evidence="3 5">B4102</strain>
    </source>
</reference>
<dbReference type="Pfam" id="PF01796">
    <property type="entry name" value="OB_ChsH2_C"/>
    <property type="match status" value="1"/>
</dbReference>
<evidence type="ECO:0000313" key="5">
    <source>
        <dbReference type="Proteomes" id="UP000075666"/>
    </source>
</evidence>
<keyword evidence="5" id="KW-1185">Reference proteome</keyword>
<evidence type="ECO:0000259" key="1">
    <source>
        <dbReference type="Pfam" id="PF01796"/>
    </source>
</evidence>
<name>A0A150L0R7_9BACI</name>
<sequence length="141" mass="16400">MSEKYEHLVVPGPTITTVSKPFWDAIARHEFYLQKCTDCDQWIFYPRTLCPYCWGNQLEWKKASGKARLKTWGVVHRPGHPAWQDVTPYILGVVKLEEGPTMMTHLLLDSDQDLQIGLPLQVSFTKCNQVWMPFFTRLSDN</sequence>
<evidence type="ECO:0000313" key="3">
    <source>
        <dbReference type="EMBL" id="KYD05905.1"/>
    </source>
</evidence>
<dbReference type="AlphaFoldDB" id="A0A150L0R7"/>
<evidence type="ECO:0000259" key="2">
    <source>
        <dbReference type="Pfam" id="PF12172"/>
    </source>
</evidence>
<proteinExistence type="predicted"/>
<accession>A0A150L0R7</accession>
<dbReference type="KEGG" id="hspo:JGZ69_19685"/>
<dbReference type="Pfam" id="PF12172">
    <property type="entry name" value="zf-ChsH2"/>
    <property type="match status" value="1"/>
</dbReference>
<dbReference type="PANTHER" id="PTHR34075">
    <property type="entry name" value="BLR3430 PROTEIN"/>
    <property type="match status" value="1"/>
</dbReference>
<dbReference type="RefSeq" id="WP_066231499.1">
    <property type="nucleotide sequence ID" value="NZ_CP066701.1"/>
</dbReference>
<gene>
    <name evidence="3" type="ORF">B4102_3078</name>
    <name evidence="4" type="ORF">JGZ69_19685</name>
</gene>
<dbReference type="PATRIC" id="fig|46224.3.peg.3047"/>
<dbReference type="STRING" id="46224.B4102_3078"/>
<dbReference type="SUPFAM" id="SSF50249">
    <property type="entry name" value="Nucleic acid-binding proteins"/>
    <property type="match status" value="1"/>
</dbReference>
<evidence type="ECO:0000313" key="4">
    <source>
        <dbReference type="EMBL" id="QQX24923.1"/>
    </source>
</evidence>
<protein>
    <submittedName>
        <fullName evidence="4">OB-fold domain-containing protein</fullName>
    </submittedName>
</protein>
<feature type="domain" description="ChsH2 rubredoxin-like zinc ribbon" evidence="2">
    <location>
        <begin position="23"/>
        <end position="59"/>
    </location>
</feature>
<dbReference type="InterPro" id="IPR022002">
    <property type="entry name" value="ChsH2_Znr"/>
</dbReference>
<dbReference type="EMBL" id="LQYN01000053">
    <property type="protein sequence ID" value="KYD05905.1"/>
    <property type="molecule type" value="Genomic_DNA"/>
</dbReference>
<dbReference type="InterPro" id="IPR012340">
    <property type="entry name" value="NA-bd_OB-fold"/>
</dbReference>